<dbReference type="Gene3D" id="3.30.2020.40">
    <property type="entry name" value="Uncharacterised protein PF10387, DUF2442"/>
    <property type="match status" value="1"/>
</dbReference>
<reference evidence="1 2" key="1">
    <citation type="submission" date="2018-03" db="EMBL/GenBank/DDBJ databases">
        <title>The ancient ancestry and fast evolution of plastids.</title>
        <authorList>
            <person name="Moore K.R."/>
            <person name="Magnabosco C."/>
            <person name="Momper L."/>
            <person name="Gold D.A."/>
            <person name="Bosak T."/>
            <person name="Fournier G.P."/>
        </authorList>
    </citation>
    <scope>NUCLEOTIDE SEQUENCE [LARGE SCALE GENOMIC DNA]</scope>
    <source>
        <strain evidence="1 2">CCALA 015</strain>
    </source>
</reference>
<dbReference type="InterPro" id="IPR018841">
    <property type="entry name" value="DUF2442"/>
</dbReference>
<dbReference type="EMBL" id="PVWP01000005">
    <property type="protein sequence ID" value="PSB37488.1"/>
    <property type="molecule type" value="Genomic_DNA"/>
</dbReference>
<sequence length="98" mass="11105">MPGTTTLGAEVTNVSGHCIWMLIDDEELALPYAEFPWFKAATIQQIINVVRPTADHLYWPDLDVDLSVESIRHPERFPLRAKTMSKSFHSPEPPPPVH</sequence>
<evidence type="ECO:0000313" key="2">
    <source>
        <dbReference type="Proteomes" id="UP000238218"/>
    </source>
</evidence>
<accession>A0ABX5F7L9</accession>
<proteinExistence type="predicted"/>
<dbReference type="Pfam" id="PF10387">
    <property type="entry name" value="DUF2442"/>
    <property type="match status" value="1"/>
</dbReference>
<name>A0ABX5F7L9_9CHRO</name>
<organism evidence="1 2">
    <name type="scientific">Aphanothece cf. minutissima CCALA 015</name>
    <dbReference type="NCBI Taxonomy" id="2107695"/>
    <lineage>
        <taxon>Bacteria</taxon>
        <taxon>Bacillati</taxon>
        <taxon>Cyanobacteriota</taxon>
        <taxon>Cyanophyceae</taxon>
        <taxon>Oscillatoriophycideae</taxon>
        <taxon>Chroococcales</taxon>
        <taxon>Aphanothecaceae</taxon>
        <taxon>Aphanothece</taxon>
    </lineage>
</organism>
<comment type="caution">
    <text evidence="1">The sequence shown here is derived from an EMBL/GenBank/DDBJ whole genome shotgun (WGS) entry which is preliminary data.</text>
</comment>
<evidence type="ECO:0000313" key="1">
    <source>
        <dbReference type="EMBL" id="PSB37488.1"/>
    </source>
</evidence>
<keyword evidence="2" id="KW-1185">Reference proteome</keyword>
<protein>
    <submittedName>
        <fullName evidence="1">DUF2442 domain-containing protein</fullName>
    </submittedName>
</protein>
<dbReference type="RefSeq" id="WP_106221106.1">
    <property type="nucleotide sequence ID" value="NZ_PVWP01000005.1"/>
</dbReference>
<gene>
    <name evidence="1" type="ORF">C7B81_08150</name>
</gene>
<dbReference type="Proteomes" id="UP000238218">
    <property type="component" value="Unassembled WGS sequence"/>
</dbReference>